<organism evidence="5">
    <name type="scientific">Eresus cinnaberinus</name>
    <name type="common">Ladybird spider</name>
    <name type="synonym">Eresus kollari</name>
    <dbReference type="NCBI Taxonomy" id="175337"/>
    <lineage>
        <taxon>Eukaryota</taxon>
        <taxon>Metazoa</taxon>
        <taxon>Ecdysozoa</taxon>
        <taxon>Arthropoda</taxon>
        <taxon>Chelicerata</taxon>
        <taxon>Arachnida</taxon>
        <taxon>Araneae</taxon>
        <taxon>Araneomorphae</taxon>
        <taxon>Entelegynae</taxon>
        <taxon>Eresoidea</taxon>
        <taxon>Eresidae</taxon>
        <taxon>Eresus</taxon>
    </lineage>
</organism>
<dbReference type="GO" id="GO:0005576">
    <property type="term" value="C:extracellular region"/>
    <property type="evidence" value="ECO:0007669"/>
    <property type="project" value="UniProtKB-SubCell"/>
</dbReference>
<accession>A0A2D0PCL2</accession>
<feature type="chain" id="PRO_5012180837" evidence="3">
    <location>
        <begin position="23"/>
        <end position="99"/>
    </location>
</feature>
<evidence type="ECO:0000256" key="1">
    <source>
        <dbReference type="ARBA" id="ARBA00004613"/>
    </source>
</evidence>
<dbReference type="AlphaFoldDB" id="A0A2D0PCL2"/>
<name>A0A2D0PCL2_ERECI</name>
<protein>
    <submittedName>
        <fullName evidence="5">U8-Eretoxin-Ek1a_1</fullName>
    </submittedName>
</protein>
<feature type="signal peptide" evidence="3">
    <location>
        <begin position="1"/>
        <end position="22"/>
    </location>
</feature>
<proteinExistence type="predicted"/>
<dbReference type="EMBL" id="HAHE01000391">
    <property type="protein sequence ID" value="SNX36040.1"/>
    <property type="molecule type" value="Transcribed_RNA"/>
</dbReference>
<evidence type="ECO:0000313" key="5">
    <source>
        <dbReference type="EMBL" id="SNX36040.1"/>
    </source>
</evidence>
<keyword evidence="3" id="KW-0732">Signal</keyword>
<keyword evidence="2" id="KW-0964">Secreted</keyword>
<dbReference type="InterPro" id="IPR029277">
    <property type="entry name" value="SVWC_dom"/>
</dbReference>
<feature type="domain" description="Single" evidence="4">
    <location>
        <begin position="36"/>
        <end position="98"/>
    </location>
</feature>
<reference evidence="5" key="1">
    <citation type="submission" date="2017-05" db="EMBL/GenBank/DDBJ databases">
        <authorList>
            <person name="Song R."/>
            <person name="Chenine A.L."/>
            <person name="Ruprecht R.M."/>
        </authorList>
    </citation>
    <scope>NUCLEOTIDE SEQUENCE</scope>
</reference>
<evidence type="ECO:0000256" key="3">
    <source>
        <dbReference type="SAM" id="SignalP"/>
    </source>
</evidence>
<evidence type="ECO:0000259" key="4">
    <source>
        <dbReference type="SMART" id="SM01318"/>
    </source>
</evidence>
<sequence>MAHAFALFLLVVLSTLVLEAHGSTFSQPTNTQNGYCEGSVFGRIPVGEVSYDDTNCIKYTCSPWQISGEGCSTIQPSESCQLIKGFGHFPDCCPKLLCT</sequence>
<dbReference type="SMART" id="SM01318">
    <property type="entry name" value="SVWC"/>
    <property type="match status" value="1"/>
</dbReference>
<dbReference type="Pfam" id="PF15430">
    <property type="entry name" value="SVWC"/>
    <property type="match status" value="1"/>
</dbReference>
<reference evidence="5" key="2">
    <citation type="submission" date="2017-10" db="EMBL/GenBank/DDBJ databases">
        <title>Unravelling the molecular evolution of spider venoms.</title>
        <authorList>
            <person name="Pineda S."/>
        </authorList>
    </citation>
    <scope>NUCLEOTIDE SEQUENCE</scope>
</reference>
<comment type="subcellular location">
    <subcellularLocation>
        <location evidence="1">Secreted</location>
    </subcellularLocation>
</comment>
<evidence type="ECO:0000256" key="2">
    <source>
        <dbReference type="ARBA" id="ARBA00022525"/>
    </source>
</evidence>